<dbReference type="EMBL" id="JAAKZG010000010">
    <property type="protein sequence ID" value="NGN43499.1"/>
    <property type="molecule type" value="Genomic_DNA"/>
</dbReference>
<evidence type="ECO:0000313" key="5">
    <source>
        <dbReference type="Proteomes" id="UP000481252"/>
    </source>
</evidence>
<organism evidence="4 5">
    <name type="scientific">Mesorhizobium zhangyense</name>
    <dbReference type="NCBI Taxonomy" id="1776730"/>
    <lineage>
        <taxon>Bacteria</taxon>
        <taxon>Pseudomonadati</taxon>
        <taxon>Pseudomonadota</taxon>
        <taxon>Alphaproteobacteria</taxon>
        <taxon>Hyphomicrobiales</taxon>
        <taxon>Phyllobacteriaceae</taxon>
        <taxon>Mesorhizobium</taxon>
    </lineage>
</organism>
<reference evidence="4 5" key="1">
    <citation type="submission" date="2020-02" db="EMBL/GenBank/DDBJ databases">
        <title>Genome sequence of the type strain CGMCC 1.15528 of Mesorhizobium zhangyense.</title>
        <authorList>
            <person name="Gao J."/>
            <person name="Sun J."/>
        </authorList>
    </citation>
    <scope>NUCLEOTIDE SEQUENCE [LARGE SCALE GENOMIC DNA]</scope>
    <source>
        <strain evidence="4 5">CGMCC 1.15528</strain>
    </source>
</reference>
<dbReference type="Proteomes" id="UP000481252">
    <property type="component" value="Unassembled WGS sequence"/>
</dbReference>
<gene>
    <name evidence="4" type="ORF">G6N74_20725</name>
</gene>
<accession>A0A7C9RA65</accession>
<dbReference type="InterPro" id="IPR010621">
    <property type="entry name" value="DUF1214"/>
</dbReference>
<keyword evidence="5" id="KW-1185">Reference proteome</keyword>
<dbReference type="Pfam" id="PF06863">
    <property type="entry name" value="DUF1254"/>
    <property type="match status" value="1"/>
</dbReference>
<evidence type="ECO:0000256" key="1">
    <source>
        <dbReference type="SAM" id="SignalP"/>
    </source>
</evidence>
<evidence type="ECO:0000259" key="3">
    <source>
        <dbReference type="Pfam" id="PF06863"/>
    </source>
</evidence>
<feature type="chain" id="PRO_5028956195" evidence="1">
    <location>
        <begin position="26"/>
        <end position="487"/>
    </location>
</feature>
<sequence length="487" mass="53114">MRKNWIASIVSVAILAAGTAHTALAQEQASPTPTSRPAQVEALSEQKVQEIAREVFQYAYPIVLMDATMRQTTAVPDATSVHGRAPINQFAYFRTYPAADAKDVVRFNFDTLYSFAWLDLSKGPIVLSVPDTGGRFYLIPTLDMWTDVFSSLGSRTTGTGAGNFAYVAPSWQGDLPEGVQRIEAPTSTIWMMGRVQTNGPSDYENVHKVQDGLKLTPLDQWGKSYAPPATSPVEAGVDTKTPPLVQVEKMTGVEFFTRFAELLKKYPPHSNDYPIVFRMRALGLEPGQSWDAGKLDAKTTALINDAAKVALSDVVAFLKRGGEGTHVNGWNIATDNMGTYGTSYLQRALVALAGLGANLPADAVYPAAFVDSEGKQLDGANKYVLHFNKNELPPVDAFWSLTMYDEQGFQVPNPINRFAIGDRDKLKFNADGSLDIYIQAQSPGADKESNWLPSPASGAIQPTLRLYSPRATVMNGTWVPPGIKRVQ</sequence>
<feature type="domain" description="DUF1254" evidence="3">
    <location>
        <begin position="87"/>
        <end position="217"/>
    </location>
</feature>
<dbReference type="InterPro" id="IPR037050">
    <property type="entry name" value="DUF1254_sf"/>
</dbReference>
<protein>
    <submittedName>
        <fullName evidence="4">DUF1254 domain-containing protein</fullName>
    </submittedName>
</protein>
<dbReference type="Gene3D" id="2.60.120.600">
    <property type="entry name" value="Domain of unknown function DUF1214, C-terminal domain"/>
    <property type="match status" value="1"/>
</dbReference>
<dbReference type="SUPFAM" id="SSF160935">
    <property type="entry name" value="VPA0735-like"/>
    <property type="match status" value="1"/>
</dbReference>
<dbReference type="AlphaFoldDB" id="A0A7C9RA65"/>
<evidence type="ECO:0000259" key="2">
    <source>
        <dbReference type="Pfam" id="PF06742"/>
    </source>
</evidence>
<keyword evidence="1" id="KW-0732">Signal</keyword>
<comment type="caution">
    <text evidence="4">The sequence shown here is derived from an EMBL/GenBank/DDBJ whole genome shotgun (WGS) entry which is preliminary data.</text>
</comment>
<dbReference type="InterPro" id="IPR037049">
    <property type="entry name" value="DUF1214_C_sf"/>
</dbReference>
<dbReference type="PANTHER" id="PTHR36509">
    <property type="entry name" value="BLL3101 PROTEIN"/>
    <property type="match status" value="1"/>
</dbReference>
<dbReference type="RefSeq" id="WP_165119925.1">
    <property type="nucleotide sequence ID" value="NZ_JAAKZG010000010.1"/>
</dbReference>
<evidence type="ECO:0000313" key="4">
    <source>
        <dbReference type="EMBL" id="NGN43499.1"/>
    </source>
</evidence>
<proteinExistence type="predicted"/>
<feature type="signal peptide" evidence="1">
    <location>
        <begin position="1"/>
        <end position="25"/>
    </location>
</feature>
<dbReference type="PANTHER" id="PTHR36509:SF2">
    <property type="entry name" value="BLL3101 PROTEIN"/>
    <property type="match status" value="1"/>
</dbReference>
<feature type="domain" description="DUF1214" evidence="2">
    <location>
        <begin position="362"/>
        <end position="470"/>
    </location>
</feature>
<dbReference type="Gene3D" id="2.60.40.1610">
    <property type="entry name" value="Domain of unknown function DUF1254"/>
    <property type="match status" value="1"/>
</dbReference>
<dbReference type="Pfam" id="PF06742">
    <property type="entry name" value="DUF1214"/>
    <property type="match status" value="1"/>
</dbReference>
<dbReference type="InterPro" id="IPR010679">
    <property type="entry name" value="DUF1254"/>
</dbReference>
<name>A0A7C9RA65_9HYPH</name>